<comment type="caution">
    <text evidence="1">The sequence shown here is derived from an EMBL/GenBank/DDBJ whole genome shotgun (WGS) entry which is preliminary data.</text>
</comment>
<evidence type="ECO:0000313" key="1">
    <source>
        <dbReference type="EMBL" id="KAI0087230.1"/>
    </source>
</evidence>
<dbReference type="EMBL" id="MU274919">
    <property type="protein sequence ID" value="KAI0087230.1"/>
    <property type="molecule type" value="Genomic_DNA"/>
</dbReference>
<protein>
    <submittedName>
        <fullName evidence="1">Uncharacterized protein</fullName>
    </submittedName>
</protein>
<organism evidence="1 2">
    <name type="scientific">Irpex rosettiformis</name>
    <dbReference type="NCBI Taxonomy" id="378272"/>
    <lineage>
        <taxon>Eukaryota</taxon>
        <taxon>Fungi</taxon>
        <taxon>Dikarya</taxon>
        <taxon>Basidiomycota</taxon>
        <taxon>Agaricomycotina</taxon>
        <taxon>Agaricomycetes</taxon>
        <taxon>Polyporales</taxon>
        <taxon>Irpicaceae</taxon>
        <taxon>Irpex</taxon>
    </lineage>
</organism>
<proteinExistence type="predicted"/>
<keyword evidence="2" id="KW-1185">Reference proteome</keyword>
<accession>A0ACB8TYZ2</accession>
<evidence type="ECO:0000313" key="2">
    <source>
        <dbReference type="Proteomes" id="UP001055072"/>
    </source>
</evidence>
<sequence>MRVSSAFVTLLAVTSSVLAMPGRDMLARGSKTVPLYSNAELDRRATAIVSARQFHYLHARDPLLDVCASINTNVILGNSEILGIPINDLLGIDLCLCLSLFPIKLGLSAEIDALINKFGGPLINAVLELLIDLSLDKKQCNKPEFSTSQCSIDDPCGFECQPPYVKVGDKCECKAPYMLCNGQCTLPPGGVCSSSGSKPHYRRNTLYHSARDDCKANEEICGVYGGAKYAYECVNTKTNLESCGGCLVPNPFRLSSNSIATGVDCSSIDHAESVSCDSGRCVVKSCEDGWKVDAARLTCESVSQSSESGSMGVLNVLSGMLNFKRDEE</sequence>
<name>A0ACB8TYZ2_9APHY</name>
<gene>
    <name evidence="1" type="ORF">BDY19DRAFT_956874</name>
</gene>
<dbReference type="Proteomes" id="UP001055072">
    <property type="component" value="Unassembled WGS sequence"/>
</dbReference>
<reference evidence="1" key="1">
    <citation type="journal article" date="2021" name="Environ. Microbiol.">
        <title>Gene family expansions and transcriptome signatures uncover fungal adaptations to wood decay.</title>
        <authorList>
            <person name="Hage H."/>
            <person name="Miyauchi S."/>
            <person name="Viragh M."/>
            <person name="Drula E."/>
            <person name="Min B."/>
            <person name="Chaduli D."/>
            <person name="Navarro D."/>
            <person name="Favel A."/>
            <person name="Norest M."/>
            <person name="Lesage-Meessen L."/>
            <person name="Balint B."/>
            <person name="Merenyi Z."/>
            <person name="de Eugenio L."/>
            <person name="Morin E."/>
            <person name="Martinez A.T."/>
            <person name="Baldrian P."/>
            <person name="Stursova M."/>
            <person name="Martinez M.J."/>
            <person name="Novotny C."/>
            <person name="Magnuson J.K."/>
            <person name="Spatafora J.W."/>
            <person name="Maurice S."/>
            <person name="Pangilinan J."/>
            <person name="Andreopoulos W."/>
            <person name="LaButti K."/>
            <person name="Hundley H."/>
            <person name="Na H."/>
            <person name="Kuo A."/>
            <person name="Barry K."/>
            <person name="Lipzen A."/>
            <person name="Henrissat B."/>
            <person name="Riley R."/>
            <person name="Ahrendt S."/>
            <person name="Nagy L.G."/>
            <person name="Grigoriev I.V."/>
            <person name="Martin F."/>
            <person name="Rosso M.N."/>
        </authorList>
    </citation>
    <scope>NUCLEOTIDE SEQUENCE</scope>
    <source>
        <strain evidence="1">CBS 384.51</strain>
    </source>
</reference>